<dbReference type="EMBL" id="JAUSVX010000005">
    <property type="protein sequence ID" value="MDQ0470222.1"/>
    <property type="molecule type" value="Genomic_DNA"/>
</dbReference>
<dbReference type="InterPro" id="IPR006311">
    <property type="entry name" value="TAT_signal"/>
</dbReference>
<dbReference type="Gene3D" id="3.40.1260.10">
    <property type="entry name" value="DsrEFH-like"/>
    <property type="match status" value="1"/>
</dbReference>
<protein>
    <submittedName>
        <fullName evidence="2">Intracellular sulfur oxidation DsrE/DsrF family protein</fullName>
    </submittedName>
</protein>
<evidence type="ECO:0000313" key="3">
    <source>
        <dbReference type="Proteomes" id="UP001242480"/>
    </source>
</evidence>
<accession>A0ABU0JAK6</accession>
<dbReference type="InterPro" id="IPR027396">
    <property type="entry name" value="DsrEFH-like"/>
</dbReference>
<gene>
    <name evidence="2" type="ORF">QO011_003238</name>
</gene>
<evidence type="ECO:0000256" key="1">
    <source>
        <dbReference type="SAM" id="SignalP"/>
    </source>
</evidence>
<dbReference type="Proteomes" id="UP001242480">
    <property type="component" value="Unassembled WGS sequence"/>
</dbReference>
<feature type="chain" id="PRO_5046666719" evidence="1">
    <location>
        <begin position="32"/>
        <end position="264"/>
    </location>
</feature>
<evidence type="ECO:0000313" key="2">
    <source>
        <dbReference type="EMBL" id="MDQ0470222.1"/>
    </source>
</evidence>
<organism evidence="2 3">
    <name type="scientific">Labrys wisconsinensis</name>
    <dbReference type="NCBI Taxonomy" id="425677"/>
    <lineage>
        <taxon>Bacteria</taxon>
        <taxon>Pseudomonadati</taxon>
        <taxon>Pseudomonadota</taxon>
        <taxon>Alphaproteobacteria</taxon>
        <taxon>Hyphomicrobiales</taxon>
        <taxon>Xanthobacteraceae</taxon>
        <taxon>Labrys</taxon>
    </lineage>
</organism>
<proteinExistence type="predicted"/>
<keyword evidence="1" id="KW-0732">Signal</keyword>
<feature type="signal peptide" evidence="1">
    <location>
        <begin position="1"/>
        <end position="31"/>
    </location>
</feature>
<name>A0ABU0JAK6_9HYPH</name>
<keyword evidence="3" id="KW-1185">Reference proteome</keyword>
<dbReference type="RefSeq" id="WP_307273883.1">
    <property type="nucleotide sequence ID" value="NZ_JAUSVX010000005.1"/>
</dbReference>
<dbReference type="PROSITE" id="PS51318">
    <property type="entry name" value="TAT"/>
    <property type="match status" value="1"/>
</dbReference>
<comment type="caution">
    <text evidence="2">The sequence shown here is derived from an EMBL/GenBank/DDBJ whole genome shotgun (WGS) entry which is preliminary data.</text>
</comment>
<reference evidence="2 3" key="1">
    <citation type="submission" date="2023-07" db="EMBL/GenBank/DDBJ databases">
        <title>Genomic Encyclopedia of Type Strains, Phase IV (KMG-IV): sequencing the most valuable type-strain genomes for metagenomic binning, comparative biology and taxonomic classification.</title>
        <authorList>
            <person name="Goeker M."/>
        </authorList>
    </citation>
    <scope>NUCLEOTIDE SEQUENCE [LARGE SCALE GENOMIC DNA]</scope>
    <source>
        <strain evidence="2 3">DSM 19619</strain>
    </source>
</reference>
<sequence>MIGTTLQRRQALQLGLAAGIGAAFVAPSAPADAKSNDSALLPTGSNALRELTDRLAKAPRRRDFKTVPMILTSPDQWDHEALSDVIAYQSKAKQVWDNTDIASPWLNLMRNALNAQIWSFKHPDFLAVSATHGTAHLALYDQSIWDKYQLAKLAGDKFQTNTLIVEKKAQSASLENYEDPAGAFSPEDNSIPALMSRGVVFMSCHNAIWEEAAGLLKANVNPDKLSHEALAAELTNHLIPGVVLTPGAVGTLPELQQAGFHYAK</sequence>